<accession>T1FGM9</accession>
<dbReference type="AlphaFoldDB" id="T1FGM9"/>
<dbReference type="GeneID" id="20207978"/>
<dbReference type="Proteomes" id="UP000015101">
    <property type="component" value="Unassembled WGS sequence"/>
</dbReference>
<reference evidence="2" key="3">
    <citation type="submission" date="2015-06" db="UniProtKB">
        <authorList>
            <consortium name="EnsemblMetazoa"/>
        </authorList>
    </citation>
    <scope>IDENTIFICATION</scope>
</reference>
<dbReference type="EnsemblMetazoa" id="HelroT181123">
    <property type="protein sequence ID" value="HelroP181123"/>
    <property type="gene ID" value="HelroG181123"/>
</dbReference>
<evidence type="ECO:0000313" key="3">
    <source>
        <dbReference type="Proteomes" id="UP000015101"/>
    </source>
</evidence>
<evidence type="ECO:0000313" key="1">
    <source>
        <dbReference type="EMBL" id="ESN93203.1"/>
    </source>
</evidence>
<gene>
    <name evidence="2" type="primary">20207978</name>
    <name evidence="1" type="ORF">HELRODRAFT_181123</name>
</gene>
<evidence type="ECO:0000313" key="2">
    <source>
        <dbReference type="EnsemblMetazoa" id="HelroP181123"/>
    </source>
</evidence>
<name>T1FGM9_HELRO</name>
<dbReference type="PANTHER" id="PTHR33776:SF3">
    <property type="entry name" value="PHD-TYPE DOMAIN-CONTAINING PROTEIN"/>
    <property type="match status" value="1"/>
</dbReference>
<protein>
    <submittedName>
        <fullName evidence="1 2">Uncharacterized protein</fullName>
    </submittedName>
</protein>
<dbReference type="PANTHER" id="PTHR33776">
    <property type="entry name" value="ENDO/EXONUCLEASE/PHOSPHATASE DOMAIN-CONTAINING PROTEIN"/>
    <property type="match status" value="1"/>
</dbReference>
<dbReference type="RefSeq" id="XP_009028660.1">
    <property type="nucleotide sequence ID" value="XM_009030412.1"/>
</dbReference>
<organism evidence="2 3">
    <name type="scientific">Helobdella robusta</name>
    <name type="common">Californian leech</name>
    <dbReference type="NCBI Taxonomy" id="6412"/>
    <lineage>
        <taxon>Eukaryota</taxon>
        <taxon>Metazoa</taxon>
        <taxon>Spiralia</taxon>
        <taxon>Lophotrochozoa</taxon>
        <taxon>Annelida</taxon>
        <taxon>Clitellata</taxon>
        <taxon>Hirudinea</taxon>
        <taxon>Rhynchobdellida</taxon>
        <taxon>Glossiphoniidae</taxon>
        <taxon>Helobdella</taxon>
    </lineage>
</organism>
<dbReference type="OrthoDB" id="10072198at2759"/>
<keyword evidence="3" id="KW-1185">Reference proteome</keyword>
<dbReference type="EMBL" id="AMQM01007480">
    <property type="status" value="NOT_ANNOTATED_CDS"/>
    <property type="molecule type" value="Genomic_DNA"/>
</dbReference>
<proteinExistence type="predicted"/>
<dbReference type="CTD" id="20207978"/>
<dbReference type="EMBL" id="KB097628">
    <property type="protein sequence ID" value="ESN93203.1"/>
    <property type="molecule type" value="Genomic_DNA"/>
</dbReference>
<sequence length="114" mass="13063">MSYMERSGTRTEAKFEMFVLHGEIFLPVSLGADFVIQAGDLNVHVERTDDDHAVNLREIFELFNMRSRVEEPSHVYGVTLDLVQVNFPLVFKLPVVRKNCFVHGIVWTIISSPL</sequence>
<dbReference type="KEGG" id="hro:HELRODRAFT_181123"/>
<dbReference type="HOGENOM" id="CLU_2123749_0_0_1"/>
<dbReference type="InParanoid" id="T1FGM9"/>
<reference evidence="3" key="1">
    <citation type="submission" date="2012-12" db="EMBL/GenBank/DDBJ databases">
        <authorList>
            <person name="Hellsten U."/>
            <person name="Grimwood J."/>
            <person name="Chapman J.A."/>
            <person name="Shapiro H."/>
            <person name="Aerts A."/>
            <person name="Otillar R.P."/>
            <person name="Terry A.Y."/>
            <person name="Boore J.L."/>
            <person name="Simakov O."/>
            <person name="Marletaz F."/>
            <person name="Cho S.-J."/>
            <person name="Edsinger-Gonzales E."/>
            <person name="Havlak P."/>
            <person name="Kuo D.-H."/>
            <person name="Larsson T."/>
            <person name="Lv J."/>
            <person name="Arendt D."/>
            <person name="Savage R."/>
            <person name="Osoegawa K."/>
            <person name="de Jong P."/>
            <person name="Lindberg D.R."/>
            <person name="Seaver E.C."/>
            <person name="Weisblat D.A."/>
            <person name="Putnam N.H."/>
            <person name="Grigoriev I.V."/>
            <person name="Rokhsar D.S."/>
        </authorList>
    </citation>
    <scope>NUCLEOTIDE SEQUENCE</scope>
</reference>
<reference evidence="1 3" key="2">
    <citation type="journal article" date="2013" name="Nature">
        <title>Insights into bilaterian evolution from three spiralian genomes.</title>
        <authorList>
            <person name="Simakov O."/>
            <person name="Marletaz F."/>
            <person name="Cho S.J."/>
            <person name="Edsinger-Gonzales E."/>
            <person name="Havlak P."/>
            <person name="Hellsten U."/>
            <person name="Kuo D.H."/>
            <person name="Larsson T."/>
            <person name="Lv J."/>
            <person name="Arendt D."/>
            <person name="Savage R."/>
            <person name="Osoegawa K."/>
            <person name="de Jong P."/>
            <person name="Grimwood J."/>
            <person name="Chapman J.A."/>
            <person name="Shapiro H."/>
            <person name="Aerts A."/>
            <person name="Otillar R.P."/>
            <person name="Terry A.Y."/>
            <person name="Boore J.L."/>
            <person name="Grigoriev I.V."/>
            <person name="Lindberg D.R."/>
            <person name="Seaver E.C."/>
            <person name="Weisblat D.A."/>
            <person name="Putnam N.H."/>
            <person name="Rokhsar D.S."/>
        </authorList>
    </citation>
    <scope>NUCLEOTIDE SEQUENCE</scope>
</reference>